<sequence length="53" mass="5767">MAVIGVEPWASSPHTIHGGTPPCRRFRRTGDRARVITEHETARADDVVIATGD</sequence>
<keyword evidence="3" id="KW-1185">Reference proteome</keyword>
<reference evidence="2 3" key="1">
    <citation type="submission" date="2020-10" db="EMBL/GenBank/DDBJ databases">
        <title>Streptomyces ferrugineus complate genome analysis.</title>
        <authorList>
            <person name="Anwar N."/>
        </authorList>
    </citation>
    <scope>NUCLEOTIDE SEQUENCE [LARGE SCALE GENOMIC DNA]</scope>
    <source>
        <strain evidence="2 3">CCTCC AA2014009</strain>
    </source>
</reference>
<organism evidence="2 3">
    <name type="scientific">Streptomyces ferrugineus</name>
    <dbReference type="NCBI Taxonomy" id="1413221"/>
    <lineage>
        <taxon>Bacteria</taxon>
        <taxon>Bacillati</taxon>
        <taxon>Actinomycetota</taxon>
        <taxon>Actinomycetes</taxon>
        <taxon>Kitasatosporales</taxon>
        <taxon>Streptomycetaceae</taxon>
        <taxon>Streptomyces</taxon>
    </lineage>
</organism>
<name>A0A7M2SAZ0_9ACTN</name>
<evidence type="ECO:0000313" key="3">
    <source>
        <dbReference type="Proteomes" id="UP000594205"/>
    </source>
</evidence>
<dbReference type="AlphaFoldDB" id="A0A7M2SAZ0"/>
<dbReference type="RefSeq" id="WP_194037912.1">
    <property type="nucleotide sequence ID" value="NZ_CP063373.1"/>
</dbReference>
<dbReference type="KEGG" id="sfeu:IM697_23345"/>
<feature type="region of interest" description="Disordered" evidence="1">
    <location>
        <begin position="1"/>
        <end position="26"/>
    </location>
</feature>
<evidence type="ECO:0000313" key="2">
    <source>
        <dbReference type="EMBL" id="QOV33189.1"/>
    </source>
</evidence>
<protein>
    <submittedName>
        <fullName evidence="2">Uncharacterized protein</fullName>
    </submittedName>
</protein>
<gene>
    <name evidence="2" type="ORF">IM697_23345</name>
</gene>
<evidence type="ECO:0000256" key="1">
    <source>
        <dbReference type="SAM" id="MobiDB-lite"/>
    </source>
</evidence>
<dbReference type="Proteomes" id="UP000594205">
    <property type="component" value="Chromosome"/>
</dbReference>
<accession>A0A7M2SAZ0</accession>
<dbReference type="EMBL" id="CP063373">
    <property type="protein sequence ID" value="QOV33189.1"/>
    <property type="molecule type" value="Genomic_DNA"/>
</dbReference>
<proteinExistence type="predicted"/>